<keyword evidence="3" id="KW-0560">Oxidoreductase</keyword>
<reference evidence="7" key="1">
    <citation type="journal article" date="2014" name="Int. J. Syst. Evol. Microbiol.">
        <title>Complete genome sequence of Corynebacterium casei LMG S-19264T (=DSM 44701T), isolated from a smear-ripened cheese.</title>
        <authorList>
            <consortium name="US DOE Joint Genome Institute (JGI-PGF)"/>
            <person name="Walter F."/>
            <person name="Albersmeier A."/>
            <person name="Kalinowski J."/>
            <person name="Ruckert C."/>
        </authorList>
    </citation>
    <scope>NUCLEOTIDE SEQUENCE</scope>
    <source>
        <strain evidence="7">CGMCC 1.14988</strain>
    </source>
</reference>
<keyword evidence="2" id="KW-0816">Tricarboxylic acid cycle</keyword>
<dbReference type="InterPro" id="IPR009014">
    <property type="entry name" value="Transketo_C/PFOR_II"/>
</dbReference>
<protein>
    <submittedName>
        <fullName evidence="7">MFS transporter</fullName>
    </submittedName>
</protein>
<evidence type="ECO:0000256" key="4">
    <source>
        <dbReference type="ARBA" id="ARBA00023052"/>
    </source>
</evidence>
<dbReference type="GO" id="GO:0009083">
    <property type="term" value="P:branched-chain amino acid catabolic process"/>
    <property type="evidence" value="ECO:0007669"/>
    <property type="project" value="TreeGrafter"/>
</dbReference>
<dbReference type="Pfam" id="PF02779">
    <property type="entry name" value="Transket_pyr"/>
    <property type="match status" value="1"/>
</dbReference>
<evidence type="ECO:0000256" key="3">
    <source>
        <dbReference type="ARBA" id="ARBA00023002"/>
    </source>
</evidence>
<dbReference type="RefSeq" id="WP_205745449.1">
    <property type="nucleotide sequence ID" value="NZ_BMHA01000015.1"/>
</dbReference>
<dbReference type="PANTHER" id="PTHR42980">
    <property type="entry name" value="2-OXOISOVALERATE DEHYDROGENASE SUBUNIT BETA-RELATED"/>
    <property type="match status" value="1"/>
</dbReference>
<keyword evidence="8" id="KW-1185">Reference proteome</keyword>
<dbReference type="InterPro" id="IPR005475">
    <property type="entry name" value="Transketolase-like_Pyr-bd"/>
</dbReference>
<organism evidence="7 8">
    <name type="scientific">Egicoccus halophilus</name>
    <dbReference type="NCBI Taxonomy" id="1670830"/>
    <lineage>
        <taxon>Bacteria</taxon>
        <taxon>Bacillati</taxon>
        <taxon>Actinomycetota</taxon>
        <taxon>Nitriliruptoria</taxon>
        <taxon>Egicoccales</taxon>
        <taxon>Egicoccaceae</taxon>
        <taxon>Egicoccus</taxon>
    </lineage>
</organism>
<dbReference type="Pfam" id="PF00676">
    <property type="entry name" value="E1_dh"/>
    <property type="match status" value="1"/>
</dbReference>
<dbReference type="GO" id="GO:0000287">
    <property type="term" value="F:magnesium ion binding"/>
    <property type="evidence" value="ECO:0007669"/>
    <property type="project" value="UniProtKB-ARBA"/>
</dbReference>
<evidence type="ECO:0000256" key="1">
    <source>
        <dbReference type="ARBA" id="ARBA00001964"/>
    </source>
</evidence>
<accession>A0A8J3ADE9</accession>
<name>A0A8J3ADE9_9ACTN</name>
<dbReference type="Proteomes" id="UP000650511">
    <property type="component" value="Unassembled WGS sequence"/>
</dbReference>
<evidence type="ECO:0000313" key="8">
    <source>
        <dbReference type="Proteomes" id="UP000650511"/>
    </source>
</evidence>
<feature type="domain" description="Transketolase-like pyrimidine-binding" evidence="6">
    <location>
        <begin position="413"/>
        <end position="594"/>
    </location>
</feature>
<dbReference type="GO" id="GO:0006099">
    <property type="term" value="P:tricarboxylic acid cycle"/>
    <property type="evidence" value="ECO:0007669"/>
    <property type="project" value="UniProtKB-KW"/>
</dbReference>
<comment type="catalytic activity">
    <reaction evidence="5">
        <text>N(6)-[(R)-lipoyl]-L-lysyl-[protein] + 2-oxoglutarate + H(+) = N(6)-[(R)-S(8)-succinyldihydrolipoyl]-L-lysyl-[protein] + CO2</text>
        <dbReference type="Rhea" id="RHEA:12188"/>
        <dbReference type="Rhea" id="RHEA-COMP:10474"/>
        <dbReference type="Rhea" id="RHEA-COMP:20092"/>
        <dbReference type="ChEBI" id="CHEBI:15378"/>
        <dbReference type="ChEBI" id="CHEBI:16526"/>
        <dbReference type="ChEBI" id="CHEBI:16810"/>
        <dbReference type="ChEBI" id="CHEBI:83099"/>
        <dbReference type="ChEBI" id="CHEBI:83120"/>
        <dbReference type="EC" id="1.2.4.2"/>
    </reaction>
</comment>
<dbReference type="SMART" id="SM00861">
    <property type="entry name" value="Transket_pyr"/>
    <property type="match status" value="1"/>
</dbReference>
<proteinExistence type="predicted"/>
<dbReference type="GO" id="GO:0007584">
    <property type="term" value="P:response to nutrient"/>
    <property type="evidence" value="ECO:0007669"/>
    <property type="project" value="TreeGrafter"/>
</dbReference>
<comment type="cofactor">
    <cofactor evidence="1">
        <name>thiamine diphosphate</name>
        <dbReference type="ChEBI" id="CHEBI:58937"/>
    </cofactor>
</comment>
<dbReference type="EMBL" id="BMHA01000015">
    <property type="protein sequence ID" value="GGI09425.1"/>
    <property type="molecule type" value="Genomic_DNA"/>
</dbReference>
<dbReference type="Gene3D" id="3.40.50.920">
    <property type="match status" value="1"/>
</dbReference>
<dbReference type="Pfam" id="PF02780">
    <property type="entry name" value="Transketolase_C"/>
    <property type="match status" value="1"/>
</dbReference>
<dbReference type="PANTHER" id="PTHR42980:SF1">
    <property type="entry name" value="2-OXOISOVALERATE DEHYDROGENASE SUBUNIT BETA, MITOCHONDRIAL"/>
    <property type="match status" value="1"/>
</dbReference>
<evidence type="ECO:0000256" key="5">
    <source>
        <dbReference type="ARBA" id="ARBA00051911"/>
    </source>
</evidence>
<gene>
    <name evidence="7" type="ORF">GCM10011354_34010</name>
</gene>
<dbReference type="InterPro" id="IPR001017">
    <property type="entry name" value="DH_E1"/>
</dbReference>
<dbReference type="GO" id="GO:0004591">
    <property type="term" value="F:oxoglutarate dehydrogenase (succinyl-transferring) activity"/>
    <property type="evidence" value="ECO:0007669"/>
    <property type="project" value="UniProtKB-EC"/>
</dbReference>
<dbReference type="SUPFAM" id="SSF52518">
    <property type="entry name" value="Thiamin diphosphate-binding fold (THDP-binding)"/>
    <property type="match status" value="2"/>
</dbReference>
<evidence type="ECO:0000259" key="6">
    <source>
        <dbReference type="SMART" id="SM00861"/>
    </source>
</evidence>
<reference evidence="7" key="2">
    <citation type="submission" date="2020-09" db="EMBL/GenBank/DDBJ databases">
        <authorList>
            <person name="Sun Q."/>
            <person name="Zhou Y."/>
        </authorList>
    </citation>
    <scope>NUCLEOTIDE SEQUENCE</scope>
    <source>
        <strain evidence="7">CGMCC 1.14988</strain>
    </source>
</reference>
<dbReference type="InterPro" id="IPR029061">
    <property type="entry name" value="THDP-binding"/>
</dbReference>
<dbReference type="InterPro" id="IPR033248">
    <property type="entry name" value="Transketolase_C"/>
</dbReference>
<keyword evidence="4" id="KW-0786">Thiamine pyrophosphate</keyword>
<comment type="caution">
    <text evidence="7">The sequence shown here is derived from an EMBL/GenBank/DDBJ whole genome shotgun (WGS) entry which is preliminary data.</text>
</comment>
<evidence type="ECO:0000256" key="2">
    <source>
        <dbReference type="ARBA" id="ARBA00022532"/>
    </source>
</evidence>
<dbReference type="AlphaFoldDB" id="A0A8J3ADE9"/>
<dbReference type="Gene3D" id="3.40.50.970">
    <property type="match status" value="2"/>
</dbReference>
<sequence length="758" mass="80381">MTSDRVAVVEAALDRALADVDAAAHASPPAALAPDDALPSAPSLTVGRAVALFEDMVRSRVLDVVARELKADGVGYYTISSAGHEANAVVGALLRPTDPCLLHYRSGGLVMARARQLGTDGIEDTLASLCANRDDPASGGRHKVWGSATGWIPPQTSTIASHLPKAVGAALAIGRAGRGTHPLPIPDDSVVLASFGDASANHASALTAFNSARWARRRGNGVPIVFLCEDNGIGISVPTPARWVETTFGRLPGLRYHRAEGELDEVWASVEAALDDCRDQRAPVFLHLPTVRLWGHAGSDVESAYRPLDDIRAAEADDPLLRTARRLLATGAATPRQLRGIVEATRARARARAPEVAARPRLTRAAEVVAPLPPLDPRGEHRDVTAPPPVDARARRELFGDALPEQAVAPTRRTMGALLNAALKDELLRRPNTLVFGEDVARKGGVYHVTAGLLDAFGPRRVFDTLLDETTVLGVAQGTALLGHLPVPEIQYLAYLHNALDQLRGEACSTSFFSNGAYRTPMVVRIAGLAYQKGFGGHFHNDHAIGALREIPGLVLAVPSRGDDAARMLRGCLALAEHEGRVVAFLEPIALYHERDLHTPGDGGWLSDYPDPSELLLPGEVGVHRPEADDVLLVTYGNGVRMSLRAAEALRGRGIEARVLDLRWLNPLPTAALEAHAAACRAVLVVDECRRTGGGIADAVIAALARSGARQPLDSVSAEDSYVPLGPAADTVLVDEAQVVAAAEALVAHDRSAAPPHR</sequence>
<dbReference type="SUPFAM" id="SSF52922">
    <property type="entry name" value="TK C-terminal domain-like"/>
    <property type="match status" value="1"/>
</dbReference>
<evidence type="ECO:0000313" key="7">
    <source>
        <dbReference type="EMBL" id="GGI09425.1"/>
    </source>
</evidence>